<proteinExistence type="predicted"/>
<sequence>MTFRAASSLFPKAILPSIAAAATPSTTVAAAAAVVFATVTTTYYSPQPLSTLPSSNHTVRPKSNNDPFRPLLHRVSCEGRHRPSPTGAASLGHTTTSSSNFVADAVEKVLPSVVRVEVHVKPSIAPTGVSCYIQRGSGSGFMVFAKDILLRGKEHDDPTINNPENNHPQHGNNDENEYNDNEYNDDEEILVMTNAHCVLTPTEFQNNTHDEESKMVYLELHDDRVVSGRIIAFDTDLDVALIRPNGLDDGGVVKVASLLLVQGRSDDGKRQSVRHGEFIAAIGAPLELENTVTVGIVSNPRRYCRHHPGKAYIQTDNSCHVGNSGGPLINMDGQVIGITAKKVADGISYSIPIDDAVERLRYALCCNSVRKYGHATNRSNDAERLDISTGTKQSVDTTSESRTNSNPLPYVTERLAI</sequence>
<feature type="compositionally biased region" description="Polar residues" evidence="1">
    <location>
        <begin position="388"/>
        <end position="407"/>
    </location>
</feature>
<evidence type="ECO:0000313" key="2">
    <source>
        <dbReference type="EMBL" id="KAG7337864.1"/>
    </source>
</evidence>
<feature type="compositionally biased region" description="Polar residues" evidence="1">
    <location>
        <begin position="159"/>
        <end position="171"/>
    </location>
</feature>
<feature type="region of interest" description="Disordered" evidence="1">
    <location>
        <begin position="383"/>
        <end position="408"/>
    </location>
</feature>
<comment type="caution">
    <text evidence="2">The sequence shown here is derived from an EMBL/GenBank/DDBJ whole genome shotgun (WGS) entry which is preliminary data.</text>
</comment>
<reference evidence="2" key="2">
    <citation type="submission" date="2021-04" db="EMBL/GenBank/DDBJ databases">
        <authorList>
            <person name="Podell S."/>
        </authorList>
    </citation>
    <scope>NUCLEOTIDE SEQUENCE</scope>
    <source>
        <strain evidence="2">Hildebrandi</strain>
    </source>
</reference>
<evidence type="ECO:0000313" key="4">
    <source>
        <dbReference type="Proteomes" id="UP000693970"/>
    </source>
</evidence>
<dbReference type="CDD" id="cd00600">
    <property type="entry name" value="Sm_like"/>
    <property type="match status" value="1"/>
</dbReference>
<organism evidence="2 4">
    <name type="scientific">Nitzschia inconspicua</name>
    <dbReference type="NCBI Taxonomy" id="303405"/>
    <lineage>
        <taxon>Eukaryota</taxon>
        <taxon>Sar</taxon>
        <taxon>Stramenopiles</taxon>
        <taxon>Ochrophyta</taxon>
        <taxon>Bacillariophyta</taxon>
        <taxon>Bacillariophyceae</taxon>
        <taxon>Bacillariophycidae</taxon>
        <taxon>Bacillariales</taxon>
        <taxon>Bacillariaceae</taxon>
        <taxon>Nitzschia</taxon>
    </lineage>
</organism>
<dbReference type="AlphaFoldDB" id="A0A9K3K675"/>
<evidence type="ECO:0000256" key="1">
    <source>
        <dbReference type="SAM" id="MobiDB-lite"/>
    </source>
</evidence>
<accession>A0A9K3K675</accession>
<protein>
    <submittedName>
        <fullName evidence="2">Endopeptidase</fullName>
    </submittedName>
</protein>
<dbReference type="OrthoDB" id="4217619at2759"/>
<name>A0A9K3K675_9STRA</name>
<dbReference type="EMBL" id="JAGRRH010000012">
    <property type="protein sequence ID" value="KAG7362277.1"/>
    <property type="molecule type" value="Genomic_DNA"/>
</dbReference>
<keyword evidence="4" id="KW-1185">Reference proteome</keyword>
<feature type="compositionally biased region" description="Polar residues" evidence="1">
    <location>
        <begin position="50"/>
        <end position="66"/>
    </location>
</feature>
<dbReference type="Pfam" id="PF13365">
    <property type="entry name" value="Trypsin_2"/>
    <property type="match status" value="1"/>
</dbReference>
<dbReference type="EMBL" id="JAGRRH010000071">
    <property type="protein sequence ID" value="KAG7337864.1"/>
    <property type="molecule type" value="Genomic_DNA"/>
</dbReference>
<dbReference type="PANTHER" id="PTHR22939:SF129">
    <property type="entry name" value="SERINE PROTEASE HTRA2, MITOCHONDRIAL"/>
    <property type="match status" value="1"/>
</dbReference>
<gene>
    <name evidence="2" type="ORF">IV203_017741</name>
    <name evidence="3" type="ORF">IV203_025943</name>
</gene>
<evidence type="ECO:0000313" key="3">
    <source>
        <dbReference type="EMBL" id="KAG7362277.1"/>
    </source>
</evidence>
<reference evidence="2" key="1">
    <citation type="journal article" date="2021" name="Sci. Rep.">
        <title>Diploid genomic architecture of Nitzschia inconspicua, an elite biomass production diatom.</title>
        <authorList>
            <person name="Oliver A."/>
            <person name="Podell S."/>
            <person name="Pinowska A."/>
            <person name="Traller J.C."/>
            <person name="Smith S.R."/>
            <person name="McClure R."/>
            <person name="Beliaev A."/>
            <person name="Bohutskyi P."/>
            <person name="Hill E.A."/>
            <person name="Rabines A."/>
            <person name="Zheng H."/>
            <person name="Allen L.Z."/>
            <person name="Kuo A."/>
            <person name="Grigoriev I.V."/>
            <person name="Allen A.E."/>
            <person name="Hazlebeck D."/>
            <person name="Allen E.E."/>
        </authorList>
    </citation>
    <scope>NUCLEOTIDE SEQUENCE</scope>
    <source>
        <strain evidence="2">Hildebrandi</strain>
    </source>
</reference>
<dbReference type="Proteomes" id="UP000693970">
    <property type="component" value="Unassembled WGS sequence"/>
</dbReference>
<feature type="region of interest" description="Disordered" evidence="1">
    <location>
        <begin position="50"/>
        <end position="69"/>
    </location>
</feature>
<dbReference type="PANTHER" id="PTHR22939">
    <property type="entry name" value="SERINE PROTEASE FAMILY S1C HTRA-RELATED"/>
    <property type="match status" value="1"/>
</dbReference>
<feature type="region of interest" description="Disordered" evidence="1">
    <location>
        <begin position="154"/>
        <end position="181"/>
    </location>
</feature>